<keyword evidence="12" id="KW-1015">Disulfide bond</keyword>
<evidence type="ECO:0000256" key="9">
    <source>
        <dbReference type="ARBA" id="ARBA00022949"/>
    </source>
</evidence>
<keyword evidence="13 21" id="KW-0675">Receptor</keyword>
<evidence type="ECO:0000256" key="16">
    <source>
        <dbReference type="ARBA" id="ARBA00023768"/>
    </source>
</evidence>
<feature type="compositionally biased region" description="Polar residues" evidence="17">
    <location>
        <begin position="296"/>
        <end position="332"/>
    </location>
</feature>
<dbReference type="CTD" id="1525"/>
<feature type="transmembrane region" description="Helical" evidence="18">
    <location>
        <begin position="246"/>
        <end position="271"/>
    </location>
</feature>
<dbReference type="Pfam" id="PF07686">
    <property type="entry name" value="V-set"/>
    <property type="match status" value="1"/>
</dbReference>
<sequence>MEPVEPPRLPLLLGVALGLLCSAGLTRSLTITSVDQSMFEKAQGERVTLPCTFELSEEDEGPLDIEWVLIPADNQKKEKIIIMYAVDRIYNHYYGAQTGRMAFTQNDPKNGDASLDIQNLKAEDTGTYQCKVKKAPGVQSRKIQLTVLVKPARTKCSIEGSQEIGKDVTLKCASQEGSPLLSYDWRRVSGTNELPATSMLNKDTGELLLKNASQEYSGLYNCVASNRVGTDECSVQLNVTPPVNTAGIIAGAIIGTLLGLSVLTFLVFCCCKKHREKKYEKEVHHDIREDVPPPKSRSSTARSYIGSNRSSLGSMSPSNMEGYTKTPYSQVPSEDFERAPGQNPTFAPSKVAAPNLSRMGAVPVMIPAQSKDGSIV</sequence>
<dbReference type="PANTHER" id="PTHR44468:SF3">
    <property type="entry name" value="COXSACKIEVIRUS AND ADENOVIRUS RECEPTOR"/>
    <property type="match status" value="1"/>
</dbReference>
<keyword evidence="11 18" id="KW-0472">Membrane</keyword>
<keyword evidence="8" id="KW-0130">Cell adhesion</keyword>
<dbReference type="AlphaFoldDB" id="A0A6J0GNI7"/>
<evidence type="ECO:0000259" key="19">
    <source>
        <dbReference type="PROSITE" id="PS50835"/>
    </source>
</evidence>
<dbReference type="GO" id="GO:0050839">
    <property type="term" value="F:cell adhesion molecule binding"/>
    <property type="evidence" value="ECO:0007669"/>
    <property type="project" value="TreeGrafter"/>
</dbReference>
<evidence type="ECO:0000256" key="17">
    <source>
        <dbReference type="SAM" id="MobiDB-lite"/>
    </source>
</evidence>
<accession>A0A6J0GNI7</accession>
<dbReference type="SUPFAM" id="SSF48726">
    <property type="entry name" value="Immunoglobulin"/>
    <property type="match status" value="2"/>
</dbReference>
<feature type="region of interest" description="Disordered" evidence="17">
    <location>
        <begin position="285"/>
        <end position="352"/>
    </location>
</feature>
<dbReference type="InterPro" id="IPR003599">
    <property type="entry name" value="Ig_sub"/>
</dbReference>
<dbReference type="Proteomes" id="UP000504624">
    <property type="component" value="Unplaced"/>
</dbReference>
<dbReference type="PANTHER" id="PTHR44468">
    <property type="entry name" value="COXSACKIEVIRUS AND ADENOVIRUS RECEPTOR-RELATED"/>
    <property type="match status" value="1"/>
</dbReference>
<evidence type="ECO:0000256" key="8">
    <source>
        <dbReference type="ARBA" id="ARBA00022889"/>
    </source>
</evidence>
<dbReference type="PROSITE" id="PS50835">
    <property type="entry name" value="IG_LIKE"/>
    <property type="match status" value="2"/>
</dbReference>
<dbReference type="GO" id="GO:0005912">
    <property type="term" value="C:adherens junction"/>
    <property type="evidence" value="ECO:0007669"/>
    <property type="project" value="UniProtKB-SubCell"/>
</dbReference>
<dbReference type="GeneID" id="108493979"/>
<evidence type="ECO:0000256" key="1">
    <source>
        <dbReference type="ARBA" id="ARBA00004435"/>
    </source>
</evidence>
<dbReference type="SMART" id="SM00406">
    <property type="entry name" value="IGv"/>
    <property type="match status" value="1"/>
</dbReference>
<dbReference type="OrthoDB" id="8902063at2759"/>
<dbReference type="InterPro" id="IPR003598">
    <property type="entry name" value="Ig_sub2"/>
</dbReference>
<keyword evidence="15" id="KW-0393">Immunoglobulin domain</keyword>
<evidence type="ECO:0000256" key="3">
    <source>
        <dbReference type="ARBA" id="ARBA00022427"/>
    </source>
</evidence>
<organism evidence="20 21">
    <name type="scientific">Lepidothrix coronata</name>
    <name type="common">blue-crowned manakin</name>
    <dbReference type="NCBI Taxonomy" id="321398"/>
    <lineage>
        <taxon>Eukaryota</taxon>
        <taxon>Metazoa</taxon>
        <taxon>Chordata</taxon>
        <taxon>Craniata</taxon>
        <taxon>Vertebrata</taxon>
        <taxon>Euteleostomi</taxon>
        <taxon>Archelosauria</taxon>
        <taxon>Archosauria</taxon>
        <taxon>Dinosauria</taxon>
        <taxon>Saurischia</taxon>
        <taxon>Theropoda</taxon>
        <taxon>Coelurosauria</taxon>
        <taxon>Aves</taxon>
        <taxon>Neognathae</taxon>
        <taxon>Neoaves</taxon>
        <taxon>Telluraves</taxon>
        <taxon>Australaves</taxon>
        <taxon>Passeriformes</taxon>
        <taxon>Pipridae</taxon>
        <taxon>Lepidothrix</taxon>
    </lineage>
</organism>
<dbReference type="InterPro" id="IPR007110">
    <property type="entry name" value="Ig-like_dom"/>
</dbReference>
<dbReference type="GO" id="GO:0034109">
    <property type="term" value="P:homotypic cell-cell adhesion"/>
    <property type="evidence" value="ECO:0007669"/>
    <property type="project" value="TreeGrafter"/>
</dbReference>
<evidence type="ECO:0000313" key="20">
    <source>
        <dbReference type="Proteomes" id="UP000504624"/>
    </source>
</evidence>
<dbReference type="SMART" id="SM00409">
    <property type="entry name" value="IG"/>
    <property type="match status" value="2"/>
</dbReference>
<keyword evidence="20" id="KW-1185">Reference proteome</keyword>
<dbReference type="GO" id="GO:0005923">
    <property type="term" value="C:bicellular tight junction"/>
    <property type="evidence" value="ECO:0007669"/>
    <property type="project" value="UniProtKB-SubCell"/>
</dbReference>
<evidence type="ECO:0000256" key="7">
    <source>
        <dbReference type="ARBA" id="ARBA00022737"/>
    </source>
</evidence>
<dbReference type="Gene3D" id="2.60.40.10">
    <property type="entry name" value="Immunoglobulins"/>
    <property type="match status" value="2"/>
</dbReference>
<keyword evidence="4" id="KW-1003">Cell membrane</keyword>
<evidence type="ECO:0000256" key="2">
    <source>
        <dbReference type="ARBA" id="ARBA00004536"/>
    </source>
</evidence>
<keyword evidence="9" id="KW-0965">Cell junction</keyword>
<evidence type="ECO:0000256" key="5">
    <source>
        <dbReference type="ARBA" id="ARBA00022692"/>
    </source>
</evidence>
<proteinExistence type="predicted"/>
<dbReference type="Pfam" id="PF13895">
    <property type="entry name" value="Ig_2"/>
    <property type="match status" value="1"/>
</dbReference>
<comment type="subcellular location">
    <subcellularLocation>
        <location evidence="16">Basolateral cell membrane</location>
        <topology evidence="16">Single-pass type I membrane protein</topology>
    </subcellularLocation>
    <subcellularLocation>
        <location evidence="2">Cell junction</location>
        <location evidence="2">Adherens junction</location>
    </subcellularLocation>
    <subcellularLocation>
        <location evidence="1">Cell junction</location>
        <location evidence="1">Tight junction</location>
    </subcellularLocation>
</comment>
<evidence type="ECO:0000256" key="11">
    <source>
        <dbReference type="ARBA" id="ARBA00023136"/>
    </source>
</evidence>
<feature type="domain" description="Ig-like" evidence="19">
    <location>
        <begin position="7"/>
        <end position="146"/>
    </location>
</feature>
<dbReference type="InterPro" id="IPR013106">
    <property type="entry name" value="Ig_V-set"/>
</dbReference>
<protein>
    <submittedName>
        <fullName evidence="21">Coxsackievirus and adenovirus receptor isoform X1</fullName>
    </submittedName>
</protein>
<evidence type="ECO:0000256" key="12">
    <source>
        <dbReference type="ARBA" id="ARBA00023157"/>
    </source>
</evidence>
<keyword evidence="6" id="KW-0732">Signal</keyword>
<dbReference type="GO" id="GO:0014704">
    <property type="term" value="C:intercalated disc"/>
    <property type="evidence" value="ECO:0007669"/>
    <property type="project" value="TreeGrafter"/>
</dbReference>
<evidence type="ECO:0000256" key="10">
    <source>
        <dbReference type="ARBA" id="ARBA00022989"/>
    </source>
</evidence>
<keyword evidence="3" id="KW-0796">Tight junction</keyword>
<evidence type="ECO:0000256" key="15">
    <source>
        <dbReference type="ARBA" id="ARBA00023319"/>
    </source>
</evidence>
<dbReference type="SMART" id="SM00408">
    <property type="entry name" value="IGc2"/>
    <property type="match status" value="2"/>
</dbReference>
<evidence type="ECO:0000256" key="6">
    <source>
        <dbReference type="ARBA" id="ARBA00022729"/>
    </source>
</evidence>
<dbReference type="RefSeq" id="XP_017663497.1">
    <property type="nucleotide sequence ID" value="XM_017808008.1"/>
</dbReference>
<dbReference type="InterPro" id="IPR013783">
    <property type="entry name" value="Ig-like_fold"/>
</dbReference>
<evidence type="ECO:0000313" key="21">
    <source>
        <dbReference type="RefSeq" id="XP_017663497.1"/>
    </source>
</evidence>
<keyword evidence="5 18" id="KW-0812">Transmembrane</keyword>
<keyword evidence="14" id="KW-0325">Glycoprotein</keyword>
<evidence type="ECO:0000256" key="4">
    <source>
        <dbReference type="ARBA" id="ARBA00022475"/>
    </source>
</evidence>
<dbReference type="InterPro" id="IPR036179">
    <property type="entry name" value="Ig-like_dom_sf"/>
</dbReference>
<dbReference type="FunFam" id="2.60.40.10:FF:000095">
    <property type="entry name" value="immunoglobulin superfamily member 11 isoform X1"/>
    <property type="match status" value="1"/>
</dbReference>
<evidence type="ECO:0000256" key="18">
    <source>
        <dbReference type="SAM" id="Phobius"/>
    </source>
</evidence>
<keyword evidence="10 18" id="KW-1133">Transmembrane helix</keyword>
<reference evidence="21" key="1">
    <citation type="submission" date="2025-08" db="UniProtKB">
        <authorList>
            <consortium name="RefSeq"/>
        </authorList>
    </citation>
    <scope>IDENTIFICATION</scope>
</reference>
<dbReference type="GO" id="GO:0016323">
    <property type="term" value="C:basolateral plasma membrane"/>
    <property type="evidence" value="ECO:0007669"/>
    <property type="project" value="UniProtKB-SubCell"/>
</dbReference>
<name>A0A6J0GNI7_9PASS</name>
<dbReference type="InterPro" id="IPR052307">
    <property type="entry name" value="EJ_Adhesion_Regulator"/>
</dbReference>
<gene>
    <name evidence="21" type="primary">CXADR</name>
</gene>
<feature type="domain" description="Ig-like" evidence="19">
    <location>
        <begin position="151"/>
        <end position="240"/>
    </location>
</feature>
<evidence type="ECO:0000256" key="14">
    <source>
        <dbReference type="ARBA" id="ARBA00023180"/>
    </source>
</evidence>
<keyword evidence="7" id="KW-0677">Repeat</keyword>
<evidence type="ECO:0000256" key="13">
    <source>
        <dbReference type="ARBA" id="ARBA00023170"/>
    </source>
</evidence>